<dbReference type="SUPFAM" id="SSF53474">
    <property type="entry name" value="alpha/beta-Hydrolases"/>
    <property type="match status" value="1"/>
</dbReference>
<evidence type="ECO:0000259" key="3">
    <source>
        <dbReference type="Pfam" id="PF00561"/>
    </source>
</evidence>
<evidence type="ECO:0000256" key="2">
    <source>
        <dbReference type="ARBA" id="ARBA00038334"/>
    </source>
</evidence>
<evidence type="ECO:0000256" key="1">
    <source>
        <dbReference type="ARBA" id="ARBA00022801"/>
    </source>
</evidence>
<feature type="domain" description="AB hydrolase-1" evidence="3">
    <location>
        <begin position="29"/>
        <end position="136"/>
    </location>
</feature>
<dbReference type="InterPro" id="IPR029058">
    <property type="entry name" value="AB_hydrolase_fold"/>
</dbReference>
<organism evidence="4 5">
    <name type="scientific">Roridomyces roridus</name>
    <dbReference type="NCBI Taxonomy" id="1738132"/>
    <lineage>
        <taxon>Eukaryota</taxon>
        <taxon>Fungi</taxon>
        <taxon>Dikarya</taxon>
        <taxon>Basidiomycota</taxon>
        <taxon>Agaricomycotina</taxon>
        <taxon>Agaricomycetes</taxon>
        <taxon>Agaricomycetidae</taxon>
        <taxon>Agaricales</taxon>
        <taxon>Marasmiineae</taxon>
        <taxon>Mycenaceae</taxon>
        <taxon>Roridomyces</taxon>
    </lineage>
</organism>
<dbReference type="PRINTS" id="PR00412">
    <property type="entry name" value="EPOXHYDRLASE"/>
</dbReference>
<keyword evidence="1" id="KW-0378">Hydrolase</keyword>
<comment type="caution">
    <text evidence="4">The sequence shown here is derived from an EMBL/GenBank/DDBJ whole genome shotgun (WGS) entry which is preliminary data.</text>
</comment>
<proteinExistence type="inferred from homology"/>
<gene>
    <name evidence="4" type="ORF">FB45DRAFT_850697</name>
</gene>
<name>A0AAD7F696_9AGAR</name>
<reference evidence="4" key="1">
    <citation type="submission" date="2023-03" db="EMBL/GenBank/DDBJ databases">
        <title>Massive genome expansion in bonnet fungi (Mycena s.s.) driven by repeated elements and novel gene families across ecological guilds.</title>
        <authorList>
            <consortium name="Lawrence Berkeley National Laboratory"/>
            <person name="Harder C.B."/>
            <person name="Miyauchi S."/>
            <person name="Viragh M."/>
            <person name="Kuo A."/>
            <person name="Thoen E."/>
            <person name="Andreopoulos B."/>
            <person name="Lu D."/>
            <person name="Skrede I."/>
            <person name="Drula E."/>
            <person name="Henrissat B."/>
            <person name="Morin E."/>
            <person name="Kohler A."/>
            <person name="Barry K."/>
            <person name="LaButti K."/>
            <person name="Morin E."/>
            <person name="Salamov A."/>
            <person name="Lipzen A."/>
            <person name="Mereny Z."/>
            <person name="Hegedus B."/>
            <person name="Baldrian P."/>
            <person name="Stursova M."/>
            <person name="Weitz H."/>
            <person name="Taylor A."/>
            <person name="Grigoriev I.V."/>
            <person name="Nagy L.G."/>
            <person name="Martin F."/>
            <person name="Kauserud H."/>
        </authorList>
    </citation>
    <scope>NUCLEOTIDE SEQUENCE</scope>
    <source>
        <strain evidence="4">9284</strain>
    </source>
</reference>
<dbReference type="PANTHER" id="PTHR43329">
    <property type="entry name" value="EPOXIDE HYDROLASE"/>
    <property type="match status" value="1"/>
</dbReference>
<dbReference type="InterPro" id="IPR000073">
    <property type="entry name" value="AB_hydrolase_1"/>
</dbReference>
<dbReference type="AlphaFoldDB" id="A0AAD7F696"/>
<evidence type="ECO:0000313" key="4">
    <source>
        <dbReference type="EMBL" id="KAJ7604456.1"/>
    </source>
</evidence>
<evidence type="ECO:0000313" key="5">
    <source>
        <dbReference type="Proteomes" id="UP001221142"/>
    </source>
</evidence>
<comment type="similarity">
    <text evidence="2">Belongs to the AB hydrolase superfamily. Epoxide hydrolase family.</text>
</comment>
<sequence length="328" mass="37158">MTASALKTIQTRRSFSYSYYFAAPIDSKPVLFLAHGFPGNHRAWRYQIEFFESRGYGLVVPDMLGYGDSSKPTDPVAYIGSGLAGDMLDILDKEGIQQVILIAHDWGSRAASRFMNFHPERVSAAAFLCVGYQPPYAKGADWISMSPTLAQLAGYDIIGYMRWFAGEEAARVIDGERRYESLINMCHPEKPELWMESFCATDGARNWILENKRTGLPAYMSQEDFEYKVQLLRKGGIAAPFCWYKVLVTPESAQDDERVLNVKATQPILFIGFNKDVVARPEFARAVHQDTEKLVGKVTDREVAADHWGMESHPQEVNNFILEWMNEL</sequence>
<accession>A0AAD7F696</accession>
<dbReference type="Pfam" id="PF00561">
    <property type="entry name" value="Abhydrolase_1"/>
    <property type="match status" value="1"/>
</dbReference>
<dbReference type="GO" id="GO:0016787">
    <property type="term" value="F:hydrolase activity"/>
    <property type="evidence" value="ECO:0007669"/>
    <property type="project" value="UniProtKB-KW"/>
</dbReference>
<keyword evidence="5" id="KW-1185">Reference proteome</keyword>
<dbReference type="InterPro" id="IPR000639">
    <property type="entry name" value="Epox_hydrolase-like"/>
</dbReference>
<dbReference type="Gene3D" id="3.40.50.1820">
    <property type="entry name" value="alpha/beta hydrolase"/>
    <property type="match status" value="1"/>
</dbReference>
<protein>
    <submittedName>
        <fullName evidence="4">Alpha/beta-hydrolase</fullName>
    </submittedName>
</protein>
<dbReference type="EMBL" id="JARKIF010000104">
    <property type="protein sequence ID" value="KAJ7604456.1"/>
    <property type="molecule type" value="Genomic_DNA"/>
</dbReference>
<dbReference type="Proteomes" id="UP001221142">
    <property type="component" value="Unassembled WGS sequence"/>
</dbReference>